<evidence type="ECO:0000256" key="1">
    <source>
        <dbReference type="SAM" id="MobiDB-lite"/>
    </source>
</evidence>
<dbReference type="Proteomes" id="UP000054007">
    <property type="component" value="Unassembled WGS sequence"/>
</dbReference>
<accession>A0A0D7B6J8</accession>
<organism evidence="2 3">
    <name type="scientific">Cylindrobasidium torrendii FP15055 ss-10</name>
    <dbReference type="NCBI Taxonomy" id="1314674"/>
    <lineage>
        <taxon>Eukaryota</taxon>
        <taxon>Fungi</taxon>
        <taxon>Dikarya</taxon>
        <taxon>Basidiomycota</taxon>
        <taxon>Agaricomycotina</taxon>
        <taxon>Agaricomycetes</taxon>
        <taxon>Agaricomycetidae</taxon>
        <taxon>Agaricales</taxon>
        <taxon>Marasmiineae</taxon>
        <taxon>Physalacriaceae</taxon>
        <taxon>Cylindrobasidium</taxon>
    </lineage>
</organism>
<feature type="region of interest" description="Disordered" evidence="1">
    <location>
        <begin position="346"/>
        <end position="365"/>
    </location>
</feature>
<reference evidence="2 3" key="1">
    <citation type="journal article" date="2015" name="Fungal Genet. Biol.">
        <title>Evolution of novel wood decay mechanisms in Agaricales revealed by the genome sequences of Fistulina hepatica and Cylindrobasidium torrendii.</title>
        <authorList>
            <person name="Floudas D."/>
            <person name="Held B.W."/>
            <person name="Riley R."/>
            <person name="Nagy L.G."/>
            <person name="Koehler G."/>
            <person name="Ransdell A.S."/>
            <person name="Younus H."/>
            <person name="Chow J."/>
            <person name="Chiniquy J."/>
            <person name="Lipzen A."/>
            <person name="Tritt A."/>
            <person name="Sun H."/>
            <person name="Haridas S."/>
            <person name="LaButti K."/>
            <person name="Ohm R.A."/>
            <person name="Kues U."/>
            <person name="Blanchette R.A."/>
            <person name="Grigoriev I.V."/>
            <person name="Minto R.E."/>
            <person name="Hibbett D.S."/>
        </authorList>
    </citation>
    <scope>NUCLEOTIDE SEQUENCE [LARGE SCALE GENOMIC DNA]</scope>
    <source>
        <strain evidence="2 3">FP15055 ss-10</strain>
    </source>
</reference>
<sequence length="529" mass="58453">MSILSSNFADQVCHVPLSTLLETSTKGKRYIAIVTVSTSRLGGRYAYGIVQTHHQDGEPAYRERVTHGICSETTSCHAAAVSEGIAAYTRSSSAQTFLSTTDNHTILFQLTSDKVYDQLIRRFPGSSDKRASRGPSLANFLGQLTLASLSIEHIATRTLVSFAYVDALHPSAVTASQFAREARYLPLPLPLLNLSHYWNTVYASGMVLKDSCLELYAARAIDYPRNATHRYFISALFTLHRARLAAGLPSFAMVDDEERLMLSQSPNDFFEIRHMLMTDPYRSALEQVADVVIVSVGVDEVLPFPSVCIAEKDAVMDVSVVQQRVPLGQRDVNVDIEMKDCTSTQSRIGTTCKPPSGKNTTEPKVTPYSSAAARRASTKACLERDWWNQVRLPQGNRKKLIDCLVHDGVRLPTSWSQAFSNVPSYVVAGREAIVHAIKKNRPLLLVVILLEDATKERGPSGFKTFDQLGVLASRHQLKLAALNTSVKSHVVVDGKWDLWNDGVFALQDAHDLPSQLREVIRSVSVAPRL</sequence>
<keyword evidence="3" id="KW-1185">Reference proteome</keyword>
<dbReference type="AlphaFoldDB" id="A0A0D7B6J8"/>
<dbReference type="EMBL" id="KN880575">
    <property type="protein sequence ID" value="KIY65830.1"/>
    <property type="molecule type" value="Genomic_DNA"/>
</dbReference>
<gene>
    <name evidence="2" type="ORF">CYLTODRAFT_423968</name>
</gene>
<proteinExistence type="predicted"/>
<protein>
    <submittedName>
        <fullName evidence="2">Uncharacterized protein</fullName>
    </submittedName>
</protein>
<name>A0A0D7B6J8_9AGAR</name>
<evidence type="ECO:0000313" key="3">
    <source>
        <dbReference type="Proteomes" id="UP000054007"/>
    </source>
</evidence>
<evidence type="ECO:0000313" key="2">
    <source>
        <dbReference type="EMBL" id="KIY65830.1"/>
    </source>
</evidence>